<dbReference type="Gene3D" id="3.30.1370.50">
    <property type="entry name" value="R3H-like domain"/>
    <property type="match status" value="1"/>
</dbReference>
<dbReference type="InterPro" id="IPR001374">
    <property type="entry name" value="R3H_dom"/>
</dbReference>
<name>A0A6J7RNG3_9ZZZZ</name>
<dbReference type="GO" id="GO:0003676">
    <property type="term" value="F:nucleic acid binding"/>
    <property type="evidence" value="ECO:0007669"/>
    <property type="project" value="InterPro"/>
</dbReference>
<dbReference type="InterPro" id="IPR036867">
    <property type="entry name" value="R3H_dom_sf"/>
</dbReference>
<protein>
    <submittedName>
        <fullName evidence="2">Unannotated protein</fullName>
    </submittedName>
</protein>
<dbReference type="SUPFAM" id="SSF82708">
    <property type="entry name" value="R3H domain"/>
    <property type="match status" value="1"/>
</dbReference>
<sequence length="39" mass="4626">MNAAERRIVHQHLRDREDVDTHSEGDEPRRYLVITPVIT</sequence>
<proteinExistence type="predicted"/>
<evidence type="ECO:0000259" key="1">
    <source>
        <dbReference type="PROSITE" id="PS51061"/>
    </source>
</evidence>
<dbReference type="EMBL" id="CAFBPX010000025">
    <property type="protein sequence ID" value="CAB5030244.1"/>
    <property type="molecule type" value="Genomic_DNA"/>
</dbReference>
<dbReference type="AlphaFoldDB" id="A0A6J7RNG3"/>
<organism evidence="2">
    <name type="scientific">freshwater metagenome</name>
    <dbReference type="NCBI Taxonomy" id="449393"/>
    <lineage>
        <taxon>unclassified sequences</taxon>
        <taxon>metagenomes</taxon>
        <taxon>ecological metagenomes</taxon>
    </lineage>
</organism>
<dbReference type="PROSITE" id="PS51061">
    <property type="entry name" value="R3H"/>
    <property type="match status" value="1"/>
</dbReference>
<reference evidence="2" key="1">
    <citation type="submission" date="2020-05" db="EMBL/GenBank/DDBJ databases">
        <authorList>
            <person name="Chiriac C."/>
            <person name="Salcher M."/>
            <person name="Ghai R."/>
            <person name="Kavagutti S V."/>
        </authorList>
    </citation>
    <scope>NUCLEOTIDE SEQUENCE</scope>
</reference>
<accession>A0A6J7RNG3</accession>
<feature type="domain" description="R3H" evidence="1">
    <location>
        <begin position="1"/>
        <end position="38"/>
    </location>
</feature>
<evidence type="ECO:0000313" key="2">
    <source>
        <dbReference type="EMBL" id="CAB5030244.1"/>
    </source>
</evidence>
<dbReference type="Pfam" id="PF01424">
    <property type="entry name" value="R3H"/>
    <property type="match status" value="1"/>
</dbReference>
<gene>
    <name evidence="2" type="ORF">UFOPK4175_00246</name>
</gene>